<sequence>MLSIKPSTQSWLEPGNFNSNSSAIIWVVQLLLFYDNARKGKTLDHVKHYCDNFLPQTVETPMGEILRWRLLLFQVSKDSVRNHEAFWDENEQVLTYEDTELRMDQIPTLLESEYRDCRRLLYEDLMFGTKDVSFMHAWALKDGANIDTVGWNFTQHRDNELLLRGTGKTLLAAIERSDQLCRLFLTDTRNPANGYTWRENAVASYEATVQELLKRLCILIHVSGGQPVRESEFLAMTWRNTQRRRSVTICHERVMIHVRYHKGQQQTGRYKENVHFLAYSVGELLLDYIVYVMPLRQILLRQQTPKALLSPFLWEKDGKVGIDGQLSPCLEDASIRARIPRLHVSSWRQITVAIVKTKFASHIGVSEVNVDDQDAEEIEEDIRIMTRQRNHKTQTVNRA</sequence>
<proteinExistence type="predicted"/>
<dbReference type="STRING" id="1507870.A0A1V8S811"/>
<keyword evidence="2" id="KW-1185">Reference proteome</keyword>
<organism evidence="1 2">
    <name type="scientific">Cryoendolithus antarcticus</name>
    <dbReference type="NCBI Taxonomy" id="1507870"/>
    <lineage>
        <taxon>Eukaryota</taxon>
        <taxon>Fungi</taxon>
        <taxon>Dikarya</taxon>
        <taxon>Ascomycota</taxon>
        <taxon>Pezizomycotina</taxon>
        <taxon>Dothideomycetes</taxon>
        <taxon>Dothideomycetidae</taxon>
        <taxon>Cladosporiales</taxon>
        <taxon>Cladosporiaceae</taxon>
        <taxon>Cryoendolithus</taxon>
    </lineage>
</organism>
<dbReference type="OrthoDB" id="5075206at2759"/>
<evidence type="ECO:0000313" key="2">
    <source>
        <dbReference type="Proteomes" id="UP000192596"/>
    </source>
</evidence>
<comment type="caution">
    <text evidence="1">The sequence shown here is derived from an EMBL/GenBank/DDBJ whole genome shotgun (WGS) entry which is preliminary data.</text>
</comment>
<dbReference type="EMBL" id="NAJO01000148">
    <property type="protein sequence ID" value="OQN95159.1"/>
    <property type="molecule type" value="Genomic_DNA"/>
</dbReference>
<accession>A0A1V8S811</accession>
<dbReference type="InParanoid" id="A0A1V8S811"/>
<protein>
    <submittedName>
        <fullName evidence="1">Uncharacterized protein</fullName>
    </submittedName>
</protein>
<name>A0A1V8S811_9PEZI</name>
<gene>
    <name evidence="1" type="ORF">B0A48_18856</name>
</gene>
<reference evidence="2" key="1">
    <citation type="submission" date="2017-03" db="EMBL/GenBank/DDBJ databases">
        <title>Genomes of endolithic fungi from Antarctica.</title>
        <authorList>
            <person name="Coleine C."/>
            <person name="Masonjones S."/>
            <person name="Stajich J.E."/>
        </authorList>
    </citation>
    <scope>NUCLEOTIDE SEQUENCE [LARGE SCALE GENOMIC DNA]</scope>
    <source>
        <strain evidence="2">CCFEE 5527</strain>
    </source>
</reference>
<dbReference type="Proteomes" id="UP000192596">
    <property type="component" value="Unassembled WGS sequence"/>
</dbReference>
<evidence type="ECO:0000313" key="1">
    <source>
        <dbReference type="EMBL" id="OQN95159.1"/>
    </source>
</evidence>
<dbReference type="AlphaFoldDB" id="A0A1V8S811"/>